<feature type="non-terminal residue" evidence="3">
    <location>
        <position position="336"/>
    </location>
</feature>
<dbReference type="EMBL" id="BARS01006744">
    <property type="protein sequence ID" value="GAF73042.1"/>
    <property type="molecule type" value="Genomic_DNA"/>
</dbReference>
<dbReference type="SUPFAM" id="SSF48452">
    <property type="entry name" value="TPR-like"/>
    <property type="match status" value="1"/>
</dbReference>
<comment type="caution">
    <text evidence="3">The sequence shown here is derived from an EMBL/GenBank/DDBJ whole genome shotgun (WGS) entry which is preliminary data.</text>
</comment>
<evidence type="ECO:0000256" key="2">
    <source>
        <dbReference type="SAM" id="Phobius"/>
    </source>
</evidence>
<feature type="transmembrane region" description="Helical" evidence="2">
    <location>
        <begin position="54"/>
        <end position="77"/>
    </location>
</feature>
<sequence>MRQEATSPKSRISAPSALVVCVYVLAAFAAAGGVFLGIWWALVPPDRQPVGLRLGGLAIMMGGFVVAALLWAAGWLVRGRHESLLTQRKMLHLLGQLEDRTADASVGGGPASAGPTEAPGPATETVLRQILEQLTELNTNSLLSGDERRTKRLRKRSELAEQLSRQIIAATRAGEFDDAERMLERLTEEIPDDAHLEDLRRRIEQGRQGAVRELVQGRMRRAADLMAVARFDEAIAVAEELHREHPENPETDGLLERVKREAQTFEYEQRRRLYSQINAHGEGRHWKQALEVAHRLIDAYPDSTEAAQVRSLLPTLVDNARIEEVRQLRDQGRIQA</sequence>
<name>X0SAV6_9ZZZZ</name>
<dbReference type="AlphaFoldDB" id="X0SAV6"/>
<feature type="transmembrane region" description="Helical" evidence="2">
    <location>
        <begin position="12"/>
        <end position="42"/>
    </location>
</feature>
<gene>
    <name evidence="3" type="ORF">S01H1_13085</name>
</gene>
<proteinExistence type="predicted"/>
<evidence type="ECO:0000313" key="3">
    <source>
        <dbReference type="EMBL" id="GAF73042.1"/>
    </source>
</evidence>
<dbReference type="Gene3D" id="1.25.40.10">
    <property type="entry name" value="Tetratricopeptide repeat domain"/>
    <property type="match status" value="1"/>
</dbReference>
<keyword evidence="2" id="KW-0812">Transmembrane</keyword>
<evidence type="ECO:0000256" key="1">
    <source>
        <dbReference type="SAM" id="MobiDB-lite"/>
    </source>
</evidence>
<keyword evidence="2" id="KW-0472">Membrane</keyword>
<reference evidence="3" key="1">
    <citation type="journal article" date="2014" name="Front. Microbiol.">
        <title>High frequency of phylogenetically diverse reductive dehalogenase-homologous genes in deep subseafloor sedimentary metagenomes.</title>
        <authorList>
            <person name="Kawai M."/>
            <person name="Futagami T."/>
            <person name="Toyoda A."/>
            <person name="Takaki Y."/>
            <person name="Nishi S."/>
            <person name="Hori S."/>
            <person name="Arai W."/>
            <person name="Tsubouchi T."/>
            <person name="Morono Y."/>
            <person name="Uchiyama I."/>
            <person name="Ito T."/>
            <person name="Fujiyama A."/>
            <person name="Inagaki F."/>
            <person name="Takami H."/>
        </authorList>
    </citation>
    <scope>NUCLEOTIDE SEQUENCE</scope>
    <source>
        <strain evidence="3">Expedition CK06-06</strain>
    </source>
</reference>
<accession>X0SAV6</accession>
<organism evidence="3">
    <name type="scientific">marine sediment metagenome</name>
    <dbReference type="NCBI Taxonomy" id="412755"/>
    <lineage>
        <taxon>unclassified sequences</taxon>
        <taxon>metagenomes</taxon>
        <taxon>ecological metagenomes</taxon>
    </lineage>
</organism>
<feature type="region of interest" description="Disordered" evidence="1">
    <location>
        <begin position="102"/>
        <end position="121"/>
    </location>
</feature>
<protein>
    <submittedName>
        <fullName evidence="3">Uncharacterized protein</fullName>
    </submittedName>
</protein>
<dbReference type="InterPro" id="IPR011990">
    <property type="entry name" value="TPR-like_helical_dom_sf"/>
</dbReference>
<keyword evidence="2" id="KW-1133">Transmembrane helix</keyword>